<evidence type="ECO:0000313" key="1">
    <source>
        <dbReference type="EMBL" id="GAA4204003.1"/>
    </source>
</evidence>
<keyword evidence="2" id="KW-1185">Reference proteome</keyword>
<organism evidence="1 2">
    <name type="scientific">Pedobacter jeongneungensis</name>
    <dbReference type="NCBI Taxonomy" id="947309"/>
    <lineage>
        <taxon>Bacteria</taxon>
        <taxon>Pseudomonadati</taxon>
        <taxon>Bacteroidota</taxon>
        <taxon>Sphingobacteriia</taxon>
        <taxon>Sphingobacteriales</taxon>
        <taxon>Sphingobacteriaceae</taxon>
        <taxon>Pedobacter</taxon>
    </lineage>
</organism>
<protein>
    <submittedName>
        <fullName evidence="1">Uncharacterized protein</fullName>
    </submittedName>
</protein>
<dbReference type="EMBL" id="BAABBY010000005">
    <property type="protein sequence ID" value="GAA4204003.1"/>
    <property type="molecule type" value="Genomic_DNA"/>
</dbReference>
<gene>
    <name evidence="1" type="ORF">GCM10022289_21130</name>
</gene>
<dbReference type="Proteomes" id="UP001501772">
    <property type="component" value="Unassembled WGS sequence"/>
</dbReference>
<dbReference type="RefSeq" id="WP_344851423.1">
    <property type="nucleotide sequence ID" value="NZ_BAABBY010000005.1"/>
</dbReference>
<sequence>MLEDKYRDATWNGSSFWHGTSSIFLDSIRNTGLGAINPATDYKLLDVLGFLYDEIIRNGITHPVFLTNKSSIEAAIAQGTLELNGMLLNFKHDGVYVSASPIKAAYYACLNLVGSEILEKCLILLSVLIDGGKEPKIPDELDVFGVRKYLDKKPTPIMIEITEITDDKLLLENGADPSALLKEMREMFPNLPIAQQFERLQFCNFKLLNPIPRTKLRFYEVDFEGDPKTRNFQYYLSRI</sequence>
<proteinExistence type="predicted"/>
<comment type="caution">
    <text evidence="1">The sequence shown here is derived from an EMBL/GenBank/DDBJ whole genome shotgun (WGS) entry which is preliminary data.</text>
</comment>
<accession>A0ABP8BDX7</accession>
<name>A0ABP8BDX7_9SPHI</name>
<reference evidence="2" key="1">
    <citation type="journal article" date="2019" name="Int. J. Syst. Evol. Microbiol.">
        <title>The Global Catalogue of Microorganisms (GCM) 10K type strain sequencing project: providing services to taxonomists for standard genome sequencing and annotation.</title>
        <authorList>
            <consortium name="The Broad Institute Genomics Platform"/>
            <consortium name="The Broad Institute Genome Sequencing Center for Infectious Disease"/>
            <person name="Wu L."/>
            <person name="Ma J."/>
        </authorList>
    </citation>
    <scope>NUCLEOTIDE SEQUENCE [LARGE SCALE GENOMIC DNA]</scope>
    <source>
        <strain evidence="2">JCM 17626</strain>
    </source>
</reference>
<evidence type="ECO:0000313" key="2">
    <source>
        <dbReference type="Proteomes" id="UP001501772"/>
    </source>
</evidence>